<keyword evidence="6" id="KW-0732">Signal</keyword>
<dbReference type="Gene3D" id="1.20.1560.10">
    <property type="entry name" value="ABC transporter type 1, transmembrane domain"/>
    <property type="match status" value="2"/>
</dbReference>
<dbReference type="InterPro" id="IPR003439">
    <property type="entry name" value="ABC_transporter-like_ATP-bd"/>
</dbReference>
<name>A0A1Y1JJ07_PLAGO</name>
<dbReference type="EMBL" id="BDQF01000009">
    <property type="protein sequence ID" value="GAW80792.1"/>
    <property type="molecule type" value="Genomic_DNA"/>
</dbReference>
<feature type="transmembrane region" description="Helical" evidence="5">
    <location>
        <begin position="294"/>
        <end position="317"/>
    </location>
</feature>
<keyword evidence="4 5" id="KW-0472">Membrane</keyword>
<evidence type="ECO:0000259" key="8">
    <source>
        <dbReference type="PROSITE" id="PS50929"/>
    </source>
</evidence>
<reference evidence="10" key="1">
    <citation type="submission" date="2017-04" db="EMBL/GenBank/DDBJ databases">
        <title>Plasmodium gonderi genome.</title>
        <authorList>
            <person name="Arisue N."/>
            <person name="Honma H."/>
            <person name="Kawai S."/>
            <person name="Tougan T."/>
            <person name="Tanabe K."/>
            <person name="Horii T."/>
        </authorList>
    </citation>
    <scope>NUCLEOTIDE SEQUENCE [LARGE SCALE GENOMIC DNA]</scope>
    <source>
        <strain evidence="10">ATCC 30045</strain>
    </source>
</reference>
<evidence type="ECO:0000256" key="5">
    <source>
        <dbReference type="SAM" id="Phobius"/>
    </source>
</evidence>
<evidence type="ECO:0000256" key="4">
    <source>
        <dbReference type="ARBA" id="ARBA00023136"/>
    </source>
</evidence>
<dbReference type="InterPro" id="IPR017871">
    <property type="entry name" value="ABC_transporter-like_CS"/>
</dbReference>
<dbReference type="GO" id="GO:0090374">
    <property type="term" value="P:oligopeptide export from mitochondrion"/>
    <property type="evidence" value="ECO:0007669"/>
    <property type="project" value="TreeGrafter"/>
</dbReference>
<feature type="domain" description="ABC transporter" evidence="7">
    <location>
        <begin position="953"/>
        <end position="1302"/>
    </location>
</feature>
<dbReference type="InterPro" id="IPR027417">
    <property type="entry name" value="P-loop_NTPase"/>
</dbReference>
<dbReference type="PANTHER" id="PTHR43394">
    <property type="entry name" value="ATP-DEPENDENT PERMEASE MDL1, MITOCHONDRIAL"/>
    <property type="match status" value="1"/>
</dbReference>
<evidence type="ECO:0000256" key="1">
    <source>
        <dbReference type="ARBA" id="ARBA00004141"/>
    </source>
</evidence>
<dbReference type="Pfam" id="PF00005">
    <property type="entry name" value="ABC_tran"/>
    <property type="match status" value="1"/>
</dbReference>
<evidence type="ECO:0000313" key="10">
    <source>
        <dbReference type="Proteomes" id="UP000195521"/>
    </source>
</evidence>
<evidence type="ECO:0000256" key="2">
    <source>
        <dbReference type="ARBA" id="ARBA00022692"/>
    </source>
</evidence>
<dbReference type="InterPro" id="IPR039421">
    <property type="entry name" value="Type_1_exporter"/>
</dbReference>
<dbReference type="OMA" id="QSCTIEQ"/>
<evidence type="ECO:0000256" key="6">
    <source>
        <dbReference type="SAM" id="SignalP"/>
    </source>
</evidence>
<dbReference type="OrthoDB" id="6500128at2759"/>
<organism evidence="9 10">
    <name type="scientific">Plasmodium gonderi</name>
    <dbReference type="NCBI Taxonomy" id="77519"/>
    <lineage>
        <taxon>Eukaryota</taxon>
        <taxon>Sar</taxon>
        <taxon>Alveolata</taxon>
        <taxon>Apicomplexa</taxon>
        <taxon>Aconoidasida</taxon>
        <taxon>Haemosporida</taxon>
        <taxon>Plasmodiidae</taxon>
        <taxon>Plasmodium</taxon>
        <taxon>Plasmodium (Plasmodium)</taxon>
    </lineage>
</organism>
<dbReference type="GO" id="GO:0015421">
    <property type="term" value="F:ABC-type oligopeptide transporter activity"/>
    <property type="evidence" value="ECO:0007669"/>
    <property type="project" value="TreeGrafter"/>
</dbReference>
<keyword evidence="10" id="KW-1185">Reference proteome</keyword>
<dbReference type="Gene3D" id="3.40.50.300">
    <property type="entry name" value="P-loop containing nucleotide triphosphate hydrolases"/>
    <property type="match status" value="2"/>
</dbReference>
<dbReference type="PROSITE" id="PS00211">
    <property type="entry name" value="ABC_TRANSPORTER_1"/>
    <property type="match status" value="1"/>
</dbReference>
<dbReference type="InterPro" id="IPR011527">
    <property type="entry name" value="ABC1_TM_dom"/>
</dbReference>
<dbReference type="SUPFAM" id="SSF90123">
    <property type="entry name" value="ABC transporter transmembrane region"/>
    <property type="match status" value="1"/>
</dbReference>
<feature type="transmembrane region" description="Helical" evidence="5">
    <location>
        <begin position="224"/>
        <end position="244"/>
    </location>
</feature>
<dbReference type="InterPro" id="IPR036640">
    <property type="entry name" value="ABC1_TM_sf"/>
</dbReference>
<dbReference type="PROSITE" id="PS50929">
    <property type="entry name" value="ABC_TM1F"/>
    <property type="match status" value="1"/>
</dbReference>
<dbReference type="GO" id="GO:0016887">
    <property type="term" value="F:ATP hydrolysis activity"/>
    <property type="evidence" value="ECO:0007669"/>
    <property type="project" value="InterPro"/>
</dbReference>
<protein>
    <submittedName>
        <fullName evidence="9">ATP-dependent transporter</fullName>
    </submittedName>
</protein>
<feature type="signal peptide" evidence="6">
    <location>
        <begin position="1"/>
        <end position="19"/>
    </location>
</feature>
<comment type="subcellular location">
    <subcellularLocation>
        <location evidence="1">Membrane</location>
        <topology evidence="1">Multi-pass membrane protein</topology>
    </subcellularLocation>
</comment>
<feature type="transmembrane region" description="Helical" evidence="5">
    <location>
        <begin position="166"/>
        <end position="188"/>
    </location>
</feature>
<dbReference type="RefSeq" id="XP_028543381.1">
    <property type="nucleotide sequence ID" value="XM_028687580.1"/>
</dbReference>
<feature type="domain" description="ABC transmembrane type-1" evidence="8">
    <location>
        <begin position="168"/>
        <end position="467"/>
    </location>
</feature>
<sequence>MNFVHSLILLCTTVYESLSKNVLPQAQNEYTMRHSGVESIYPSNFYKKYKNKKRHIKNHLHNFINRKIYLNWEKKNGNNKVLLNKMSFIHKRNKITTHLGPIRLGDAKQNSDFFLDPNGRKQNERKEDKNILSSLYSKMVEKSKYKNSILNDVSKLYKVIRESKNIFAVGLVLTIISSVVDSYIPIFLSKTISYVMNRSTTIVEKRNIPIMNSFLNYFKFNNPFYVYAFTSLLSLLFSSLRSYMFNICAYVSTNKLQVYLFSVLLHKHISYFKKKGKGELISRLNIDSSELIDIFTTNIIVLLRNVIKTLLSFYFLYKINVHLFLVSLFIVLVISNISIFFSSIFRKVAKEESNVIAHSNNIIEESIDNFSLISTFNTHNKELAKFNSSLDGIYMCRMKLGLLYIIEKLLIRLIDMITLVLTLILSKQTLKNNIHTDSRIVISSVMYIQNIISQSCTIEQQYSRVQELIGNAEDIIKLIEKDTLCNNYNRLMSHKYPSINLLNFVDLKNAICKYSLIKKFQSIQKNADYVSSIIKPNYLKLFERNYNNLHKFFGDDKNILKVDQAGFPYYGEAKTVEHFSYGSDSQKENKYNVIQNKDNKYVMGGTNQHIVPNDKKTKKDAIAKLNEEIQLVVPSITTADNNFNKCEKGLNKLKKNKLEMNIQEIYYYIKNDDELIIKHKLDKKFVHFLRTKYKKYIIMLILKLYEERHNFVSDDFLFMLDNISSFKKLSIQDKKSILRMSNITNNTLYVILLTFLFYNYSKFYYKREKKTPVNLLEKKSKTGMDTSSIDFTYNTTGSENDIDHATLDGINMNEVLSCVTITDMYSVDTQGRSSNESSTINEDNTVVNENNRKAIDDSQNFAEIDFSKRIENNGEKVTNLWKPEHRDINEEEILKNKKLPKKKKKNLTHILPYIVQNAIKELEILKYIDENYKHINENLILDNVKDDKKGSRLIFENVDFYYAKYPKNKILSNINLNFSNKYTYGILCYNDSGKDDISKLCARLYNKTYGNILLDNENIENVSKYILTRKISLVEEDTYLFSNSIIYNILYSYNCKTKANKYFSYFNYNFGFNRNSINICVHLFPSDNDLLEENGERVEPIKRDEEKSKGANSQTENELMYTSDEANQTNYTANHFKKCLMCGNYVNTKQIDEQKKKKRSYNRYKAHFIKKLYKEIIKVSKIVCIDDLISSYKDKFFHNISEKTLSGGQKQKISLARAIIKKPKILILNEAFNALDSANELKIFSSIKSYLPYCTIINLSHKITTIDRCDYIYVLKDGKIIEHGLRTKLKKNPNSEYSKKMSEF</sequence>
<dbReference type="PROSITE" id="PS50893">
    <property type="entry name" value="ABC_TRANSPORTER_2"/>
    <property type="match status" value="1"/>
</dbReference>
<dbReference type="GeneID" id="39747508"/>
<dbReference type="GO" id="GO:0005524">
    <property type="term" value="F:ATP binding"/>
    <property type="evidence" value="ECO:0007669"/>
    <property type="project" value="InterPro"/>
</dbReference>
<proteinExistence type="predicted"/>
<dbReference type="SUPFAM" id="SSF52540">
    <property type="entry name" value="P-loop containing nucleoside triphosphate hydrolases"/>
    <property type="match status" value="1"/>
</dbReference>
<keyword evidence="2 5" id="KW-0812">Transmembrane</keyword>
<accession>A0A1Y1JJ07</accession>
<feature type="chain" id="PRO_5013050361" evidence="6">
    <location>
        <begin position="20"/>
        <end position="1304"/>
    </location>
</feature>
<comment type="caution">
    <text evidence="9">The sequence shown here is derived from an EMBL/GenBank/DDBJ whole genome shotgun (WGS) entry which is preliminary data.</text>
</comment>
<evidence type="ECO:0000259" key="7">
    <source>
        <dbReference type="PROSITE" id="PS50893"/>
    </source>
</evidence>
<dbReference type="GO" id="GO:0005743">
    <property type="term" value="C:mitochondrial inner membrane"/>
    <property type="evidence" value="ECO:0007669"/>
    <property type="project" value="TreeGrafter"/>
</dbReference>
<feature type="transmembrane region" description="Helical" evidence="5">
    <location>
        <begin position="323"/>
        <end position="345"/>
    </location>
</feature>
<dbReference type="Pfam" id="PF00664">
    <property type="entry name" value="ABC_membrane"/>
    <property type="match status" value="1"/>
</dbReference>
<gene>
    <name evidence="9" type="ORF">PGO_083580</name>
</gene>
<keyword evidence="3 5" id="KW-1133">Transmembrane helix</keyword>
<dbReference type="Proteomes" id="UP000195521">
    <property type="component" value="Unassembled WGS sequence"/>
</dbReference>
<evidence type="ECO:0000256" key="3">
    <source>
        <dbReference type="ARBA" id="ARBA00022989"/>
    </source>
</evidence>
<evidence type="ECO:0000313" key="9">
    <source>
        <dbReference type="EMBL" id="GAW80792.1"/>
    </source>
</evidence>
<dbReference type="PANTHER" id="PTHR43394:SF1">
    <property type="entry name" value="ATP-BINDING CASSETTE SUB-FAMILY B MEMBER 10, MITOCHONDRIAL"/>
    <property type="match status" value="1"/>
</dbReference>